<sequence length="155" mass="17986">MAIPFTDREMERAWRNNLSAYHNSPQILRTNAHRLLLFYAVECGLKVILMKRKRKKRTDDCAEISECQHNINKLLDCLGAGGSLNLPEIFIKEISDTRNNKEPRKLNSGQINQMWRYGGQVVSIVTEEKKATDDEDIETRLKTILKWIEREIGKA</sequence>
<evidence type="ECO:0008006" key="3">
    <source>
        <dbReference type="Google" id="ProtNLM"/>
    </source>
</evidence>
<dbReference type="RefSeq" id="WP_200989084.1">
    <property type="nucleotide sequence ID" value="NZ_CP063311.1"/>
</dbReference>
<dbReference type="EMBL" id="CP063311">
    <property type="protein sequence ID" value="QOV23538.1"/>
    <property type="molecule type" value="Genomic_DNA"/>
</dbReference>
<organism evidence="1 2">
    <name type="scientific">Anabaenopsis elenkinii CCIBt3563</name>
    <dbReference type="NCBI Taxonomy" id="2779889"/>
    <lineage>
        <taxon>Bacteria</taxon>
        <taxon>Bacillati</taxon>
        <taxon>Cyanobacteriota</taxon>
        <taxon>Cyanophyceae</taxon>
        <taxon>Nostocales</taxon>
        <taxon>Nodulariaceae</taxon>
        <taxon>Anabaenopsis</taxon>
    </lineage>
</organism>
<name>A0A7S6REV4_9CYAN</name>
<gene>
    <name evidence="1" type="ORF">IM676_04330</name>
</gene>
<evidence type="ECO:0000313" key="1">
    <source>
        <dbReference type="EMBL" id="QOV23538.1"/>
    </source>
</evidence>
<evidence type="ECO:0000313" key="2">
    <source>
        <dbReference type="Proteomes" id="UP000593846"/>
    </source>
</evidence>
<reference evidence="2" key="1">
    <citation type="submission" date="2020-10" db="EMBL/GenBank/DDBJ databases">
        <title>Genome-based taxonomic classification of the species Anabaenopsis elenkinii.</title>
        <authorList>
            <person name="Delbaje E."/>
            <person name="Andreote A.P.D."/>
            <person name="Pellegrinetti T.A."/>
            <person name="Cruz R.B."/>
            <person name="Branco L.H.Z."/>
            <person name="Fiore M.F."/>
        </authorList>
    </citation>
    <scope>NUCLEOTIDE SEQUENCE [LARGE SCALE GENOMIC DNA]</scope>
    <source>
        <strain evidence="2">CCIBt3563</strain>
    </source>
</reference>
<dbReference type="KEGG" id="aee:IM676_04330"/>
<dbReference type="Proteomes" id="UP000593846">
    <property type="component" value="Chromosome"/>
</dbReference>
<accession>A0A7S6REV4</accession>
<dbReference type="AlphaFoldDB" id="A0A7S6REV4"/>
<protein>
    <recommendedName>
        <fullName evidence="3">HEPN domain-containing protein</fullName>
    </recommendedName>
</protein>
<proteinExistence type="predicted"/>
<keyword evidence="2" id="KW-1185">Reference proteome</keyword>